<sequence length="126" mass="13461">MLPAAIESRAALALVPTGLALRQVSPQCGGAWTQQAANMNPRTGATSAGRKKRARSVHRFVAAVREHVFNLSATYLPTYLPTVRAPLRCIQIGRQGSWVIWARAAARHSGVDSEGTEAASQARNAT</sequence>
<accession>A0ABR1KYY1</accession>
<name>A0ABR1KYY1_9PEZI</name>
<reference evidence="1 2" key="1">
    <citation type="submission" date="2024-04" db="EMBL/GenBank/DDBJ databases">
        <title>Phyllosticta paracitricarpa is synonymous to the EU quarantine fungus P. citricarpa based on phylogenomic analyses.</title>
        <authorList>
            <consortium name="Lawrence Berkeley National Laboratory"/>
            <person name="Van Ingen-Buijs V.A."/>
            <person name="Van Westerhoven A.C."/>
            <person name="Haridas S."/>
            <person name="Skiadas P."/>
            <person name="Martin F."/>
            <person name="Groenewald J.Z."/>
            <person name="Crous P.W."/>
            <person name="Seidl M.F."/>
        </authorList>
    </citation>
    <scope>NUCLEOTIDE SEQUENCE [LARGE SCALE GENOMIC DNA]</scope>
    <source>
        <strain evidence="1 2">CBS 123371</strain>
    </source>
</reference>
<gene>
    <name evidence="1" type="ORF">IWZ03DRAFT_17106</name>
</gene>
<proteinExistence type="predicted"/>
<protein>
    <submittedName>
        <fullName evidence="1">Uncharacterized protein</fullName>
    </submittedName>
</protein>
<dbReference type="Proteomes" id="UP001363622">
    <property type="component" value="Unassembled WGS sequence"/>
</dbReference>
<evidence type="ECO:0000313" key="1">
    <source>
        <dbReference type="EMBL" id="KAK7524058.1"/>
    </source>
</evidence>
<evidence type="ECO:0000313" key="2">
    <source>
        <dbReference type="Proteomes" id="UP001363622"/>
    </source>
</evidence>
<keyword evidence="2" id="KW-1185">Reference proteome</keyword>
<organism evidence="1 2">
    <name type="scientific">Phyllosticta citriasiana</name>
    <dbReference type="NCBI Taxonomy" id="595635"/>
    <lineage>
        <taxon>Eukaryota</taxon>
        <taxon>Fungi</taxon>
        <taxon>Dikarya</taxon>
        <taxon>Ascomycota</taxon>
        <taxon>Pezizomycotina</taxon>
        <taxon>Dothideomycetes</taxon>
        <taxon>Dothideomycetes incertae sedis</taxon>
        <taxon>Botryosphaeriales</taxon>
        <taxon>Phyllostictaceae</taxon>
        <taxon>Phyllosticta</taxon>
    </lineage>
</organism>
<dbReference type="EMBL" id="JBBPHU010000001">
    <property type="protein sequence ID" value="KAK7524058.1"/>
    <property type="molecule type" value="Genomic_DNA"/>
</dbReference>
<comment type="caution">
    <text evidence="1">The sequence shown here is derived from an EMBL/GenBank/DDBJ whole genome shotgun (WGS) entry which is preliminary data.</text>
</comment>